<dbReference type="SUPFAM" id="SSF53448">
    <property type="entry name" value="Nucleotide-diphospho-sugar transferases"/>
    <property type="match status" value="1"/>
</dbReference>
<evidence type="ECO:0000256" key="8">
    <source>
        <dbReference type="ARBA" id="ARBA00038120"/>
    </source>
</evidence>
<dbReference type="RefSeq" id="WP_342023212.1">
    <property type="nucleotide sequence ID" value="NZ_CP151657.1"/>
</dbReference>
<dbReference type="InterPro" id="IPR001173">
    <property type="entry name" value="Glyco_trans_2-like"/>
</dbReference>
<accession>A0ABZ2ZUA4</accession>
<dbReference type="Gene3D" id="3.90.550.10">
    <property type="entry name" value="Spore Coat Polysaccharide Biosynthesis Protein SpsA, Chain A"/>
    <property type="match status" value="1"/>
</dbReference>
<dbReference type="EMBL" id="CP151657">
    <property type="protein sequence ID" value="WZP15554.1"/>
    <property type="molecule type" value="Genomic_DNA"/>
</dbReference>
<evidence type="ECO:0000256" key="1">
    <source>
        <dbReference type="ARBA" id="ARBA00004236"/>
    </source>
</evidence>
<dbReference type="Pfam" id="PF00535">
    <property type="entry name" value="Glycos_transf_2"/>
    <property type="match status" value="1"/>
</dbReference>
<keyword evidence="2" id="KW-1003">Cell membrane</keyword>
<comment type="similarity">
    <text evidence="8">Belongs to the glycosyltransferase 2 family. CrtQ subfamily.</text>
</comment>
<evidence type="ECO:0000256" key="6">
    <source>
        <dbReference type="ARBA" id="ARBA00037281"/>
    </source>
</evidence>
<evidence type="ECO:0000256" key="3">
    <source>
        <dbReference type="ARBA" id="ARBA00022676"/>
    </source>
</evidence>
<feature type="domain" description="Glycosyltransferase 2-like" evidence="10">
    <location>
        <begin position="9"/>
        <end position="150"/>
    </location>
</feature>
<dbReference type="InterPro" id="IPR029044">
    <property type="entry name" value="Nucleotide-diphossugar_trans"/>
</dbReference>
<comment type="pathway">
    <text evidence="7">Carotenoid biosynthesis; staphyloxanthin biosynthesis; staphyloxanthin from farnesyl diphosphate: step 4/5.</text>
</comment>
<keyword evidence="12" id="KW-1185">Reference proteome</keyword>
<proteinExistence type="inferred from homology"/>
<keyword evidence="4 11" id="KW-0808">Transferase</keyword>
<reference evidence="11 12" key="1">
    <citation type="submission" date="2024-04" db="EMBL/GenBank/DDBJ databases">
        <title>Arthrobacter sp. from Plains bison fecal sample.</title>
        <authorList>
            <person name="Ruzzini A."/>
        </authorList>
    </citation>
    <scope>NUCLEOTIDE SEQUENCE [LARGE SCALE GENOMIC DNA]</scope>
    <source>
        <strain evidence="11 12">EINP1</strain>
    </source>
</reference>
<keyword evidence="3 11" id="KW-0328">Glycosyltransferase</keyword>
<dbReference type="Proteomes" id="UP001448858">
    <property type="component" value="Chromosome"/>
</dbReference>
<protein>
    <recommendedName>
        <fullName evidence="9">4,4'-diaponeurosporenoate glycosyltransferase</fullName>
    </recommendedName>
</protein>
<organism evidence="11 12">
    <name type="scientific">Arthrobacter citreus</name>
    <dbReference type="NCBI Taxonomy" id="1670"/>
    <lineage>
        <taxon>Bacteria</taxon>
        <taxon>Bacillati</taxon>
        <taxon>Actinomycetota</taxon>
        <taxon>Actinomycetes</taxon>
        <taxon>Micrococcales</taxon>
        <taxon>Micrococcaceae</taxon>
        <taxon>Arthrobacter</taxon>
    </lineage>
</organism>
<name>A0ABZ2ZUA4_9MICC</name>
<evidence type="ECO:0000313" key="11">
    <source>
        <dbReference type="EMBL" id="WZP15554.1"/>
    </source>
</evidence>
<dbReference type="PANTHER" id="PTHR43646:SF2">
    <property type="entry name" value="GLYCOSYLTRANSFERASE 2-LIKE DOMAIN-CONTAINING PROTEIN"/>
    <property type="match status" value="1"/>
</dbReference>
<dbReference type="PANTHER" id="PTHR43646">
    <property type="entry name" value="GLYCOSYLTRANSFERASE"/>
    <property type="match status" value="1"/>
</dbReference>
<evidence type="ECO:0000256" key="5">
    <source>
        <dbReference type="ARBA" id="ARBA00023136"/>
    </source>
</evidence>
<comment type="function">
    <text evidence="6">Catalyzes the glycosylation of 4,4'-diaponeurosporenoate, i.e. the esterification of glucose at the C1'' position with the carboxyl group of 4,4'-diaponeurosporenic acid, to form glycosyl-4,4'-diaponeurosporenoate. This is a step in the biosynthesis of staphyloxanthin, an orange pigment present in most staphylococci strains.</text>
</comment>
<evidence type="ECO:0000256" key="2">
    <source>
        <dbReference type="ARBA" id="ARBA00022475"/>
    </source>
</evidence>
<evidence type="ECO:0000256" key="7">
    <source>
        <dbReference type="ARBA" id="ARBA00037904"/>
    </source>
</evidence>
<keyword evidence="5" id="KW-0472">Membrane</keyword>
<evidence type="ECO:0000313" key="12">
    <source>
        <dbReference type="Proteomes" id="UP001448858"/>
    </source>
</evidence>
<sequence>MTAPEHIAVVLPARNEEELLPAALSSVHAAARALGAADLDGRRVSVSVTVVLDSCTDSSEEEAYRARDLWAPELGLRILSGSFGTVGAARAAGIAAQPLRSGLWIANTDADTVVPEHWLLHQHRLASAGYGLVLGTAVPDPADLTDDELRAWQQLHPLGEGHPHIHGASMGFSAGAYHRAGGFAPLASHEDVDLAARIKAAGTAWTATDTMRVVTSGRRDGRAPEGFSRFLRQLLTG</sequence>
<evidence type="ECO:0000259" key="10">
    <source>
        <dbReference type="Pfam" id="PF00535"/>
    </source>
</evidence>
<comment type="subcellular location">
    <subcellularLocation>
        <location evidence="1">Cell membrane</location>
    </subcellularLocation>
</comment>
<dbReference type="GO" id="GO:0016757">
    <property type="term" value="F:glycosyltransferase activity"/>
    <property type="evidence" value="ECO:0007669"/>
    <property type="project" value="UniProtKB-KW"/>
</dbReference>
<gene>
    <name evidence="11" type="ORF">AAE021_15570</name>
</gene>
<evidence type="ECO:0000256" key="4">
    <source>
        <dbReference type="ARBA" id="ARBA00022679"/>
    </source>
</evidence>
<evidence type="ECO:0000256" key="9">
    <source>
        <dbReference type="ARBA" id="ARBA00040345"/>
    </source>
</evidence>